<reference evidence="3" key="1">
    <citation type="journal article" date="2019" name="Int. J. Syst. Evol. Microbiol.">
        <title>The Global Catalogue of Microorganisms (GCM) 10K type strain sequencing project: providing services to taxonomists for standard genome sequencing and annotation.</title>
        <authorList>
            <consortium name="The Broad Institute Genomics Platform"/>
            <consortium name="The Broad Institute Genome Sequencing Center for Infectious Disease"/>
            <person name="Wu L."/>
            <person name="Ma J."/>
        </authorList>
    </citation>
    <scope>NUCLEOTIDE SEQUENCE [LARGE SCALE GENOMIC DNA]</scope>
    <source>
        <strain evidence="3">JCM 9377</strain>
    </source>
</reference>
<gene>
    <name evidence="2" type="ORF">GCM10010468_05050</name>
</gene>
<dbReference type="EMBL" id="BAAAUV010000001">
    <property type="protein sequence ID" value="GAA3195016.1"/>
    <property type="molecule type" value="Genomic_DNA"/>
</dbReference>
<organism evidence="2 3">
    <name type="scientific">Actinocorallia longicatena</name>
    <dbReference type="NCBI Taxonomy" id="111803"/>
    <lineage>
        <taxon>Bacteria</taxon>
        <taxon>Bacillati</taxon>
        <taxon>Actinomycetota</taxon>
        <taxon>Actinomycetes</taxon>
        <taxon>Streptosporangiales</taxon>
        <taxon>Thermomonosporaceae</taxon>
        <taxon>Actinocorallia</taxon>
    </lineage>
</organism>
<comment type="caution">
    <text evidence="2">The sequence shown here is derived from an EMBL/GenBank/DDBJ whole genome shotgun (WGS) entry which is preliminary data.</text>
</comment>
<proteinExistence type="predicted"/>
<evidence type="ECO:0000259" key="1">
    <source>
        <dbReference type="Pfam" id="PF13193"/>
    </source>
</evidence>
<dbReference type="Gene3D" id="3.30.300.30">
    <property type="match status" value="1"/>
</dbReference>
<dbReference type="Proteomes" id="UP001501237">
    <property type="component" value="Unassembled WGS sequence"/>
</dbReference>
<dbReference type="InterPro" id="IPR045851">
    <property type="entry name" value="AMP-bd_C_sf"/>
</dbReference>
<name>A0ABP6Q0M3_9ACTN</name>
<sequence>MPVAYLVLRPGTAAGPDELRAWIATRVPEPAAAPRAVHMIDALPATAVGKTYKPGLVLDSVAGAVRGLLEQDRVSGIIDTELRNGRSHATIKLTEPVDTSALGADLDEYPFTYEIVRMSAP</sequence>
<evidence type="ECO:0000313" key="2">
    <source>
        <dbReference type="EMBL" id="GAA3195016.1"/>
    </source>
</evidence>
<feature type="domain" description="AMP-binding enzyme C-terminal" evidence="1">
    <location>
        <begin position="1"/>
        <end position="50"/>
    </location>
</feature>
<accession>A0ABP6Q0M3</accession>
<dbReference type="SUPFAM" id="SSF56801">
    <property type="entry name" value="Acetyl-CoA synthetase-like"/>
    <property type="match status" value="1"/>
</dbReference>
<protein>
    <recommendedName>
        <fullName evidence="1">AMP-binding enzyme C-terminal domain-containing protein</fullName>
    </recommendedName>
</protein>
<dbReference type="Pfam" id="PF13193">
    <property type="entry name" value="AMP-binding_C"/>
    <property type="match status" value="1"/>
</dbReference>
<keyword evidence="3" id="KW-1185">Reference proteome</keyword>
<dbReference type="InterPro" id="IPR025110">
    <property type="entry name" value="AMP-bd_C"/>
</dbReference>
<evidence type="ECO:0000313" key="3">
    <source>
        <dbReference type="Proteomes" id="UP001501237"/>
    </source>
</evidence>